<organism evidence="1 2">
    <name type="scientific">Candidatus Methylospira mobilis</name>
    <dbReference type="NCBI Taxonomy" id="1808979"/>
    <lineage>
        <taxon>Bacteria</taxon>
        <taxon>Pseudomonadati</taxon>
        <taxon>Pseudomonadota</taxon>
        <taxon>Gammaproteobacteria</taxon>
        <taxon>Methylococcales</taxon>
        <taxon>Methylococcaceae</taxon>
        <taxon>Candidatus Methylospira</taxon>
    </lineage>
</organism>
<proteinExistence type="predicted"/>
<dbReference type="InterPro" id="IPR028082">
    <property type="entry name" value="Peripla_BP_I"/>
</dbReference>
<accession>A0A5Q0BRT8</accession>
<dbReference type="Pfam" id="PF04392">
    <property type="entry name" value="ABC_sub_bind"/>
    <property type="match status" value="1"/>
</dbReference>
<evidence type="ECO:0000313" key="1">
    <source>
        <dbReference type="EMBL" id="QFY44981.1"/>
    </source>
</evidence>
<dbReference type="Proteomes" id="UP000325755">
    <property type="component" value="Chromosome"/>
</dbReference>
<dbReference type="Gene3D" id="3.40.50.2300">
    <property type="match status" value="1"/>
</dbReference>
<keyword evidence="2" id="KW-1185">Reference proteome</keyword>
<dbReference type="AlphaFoldDB" id="A0A5Q0BRT8"/>
<dbReference type="PANTHER" id="PTHR35271:SF1">
    <property type="entry name" value="ABC TRANSPORTER, SUBSTRATE-BINDING LIPOPROTEIN"/>
    <property type="match status" value="1"/>
</dbReference>
<dbReference type="InParanoid" id="A0A5Q0BRT8"/>
<dbReference type="PANTHER" id="PTHR35271">
    <property type="entry name" value="ABC TRANSPORTER, SUBSTRATE-BINDING LIPOPROTEIN-RELATED"/>
    <property type="match status" value="1"/>
</dbReference>
<evidence type="ECO:0008006" key="3">
    <source>
        <dbReference type="Google" id="ProtNLM"/>
    </source>
</evidence>
<dbReference type="EMBL" id="CP044205">
    <property type="protein sequence ID" value="QFY44981.1"/>
    <property type="molecule type" value="Genomic_DNA"/>
</dbReference>
<dbReference type="SUPFAM" id="SSF53822">
    <property type="entry name" value="Periplasmic binding protein-like I"/>
    <property type="match status" value="1"/>
</dbReference>
<sequence>MDGQTIVDVNLEETNMDAEDLRDLVDRENPGLIYSIGSEAFQLAGEYGGDKLQLFSSVINWQRFPRHANVYGIANELSLSQELSLLRYLLPKATRVGVIFDPKFNRERVAEAHAYSQEVGLTLVEQAVENSTREEVEDAVDELLPQIDVLWLISDPGILIDRDRVEGIFQAADGAGKPVYAYSDVFIRFGASLVVAADIPTIGRQAATLAQSLLHHKKPGVAVQSPVGSRITLNVCHLGKLKVGYNEDALDSVSQLIECR</sequence>
<reference evidence="1 2" key="1">
    <citation type="submission" date="2019-09" db="EMBL/GenBank/DDBJ databases">
        <title>Ecophysiology of the spiral-shaped methanotroph Methylospira mobilis as revealed by the complete genome sequence.</title>
        <authorList>
            <person name="Oshkin I.Y."/>
            <person name="Dedysh S.N."/>
            <person name="Miroshnikov K."/>
            <person name="Danilova O.V."/>
            <person name="Hakobyan A."/>
            <person name="Liesack W."/>
        </authorList>
    </citation>
    <scope>NUCLEOTIDE SEQUENCE [LARGE SCALE GENOMIC DNA]</scope>
    <source>
        <strain evidence="1 2">Shm1</strain>
    </source>
</reference>
<dbReference type="KEGG" id="mmob:F6R98_07005"/>
<gene>
    <name evidence="1" type="ORF">F6R98_07005</name>
</gene>
<protein>
    <recommendedName>
        <fullName evidence="3">ABC transporter substrate-binding protein</fullName>
    </recommendedName>
</protein>
<evidence type="ECO:0000313" key="2">
    <source>
        <dbReference type="Proteomes" id="UP000325755"/>
    </source>
</evidence>
<dbReference type="InterPro" id="IPR007487">
    <property type="entry name" value="ABC_transpt-TYRBP-like"/>
</dbReference>
<name>A0A5Q0BRT8_9GAMM</name>
<dbReference type="OrthoDB" id="7066624at2"/>